<dbReference type="Proteomes" id="UP000737171">
    <property type="component" value="Unassembled WGS sequence"/>
</dbReference>
<gene>
    <name evidence="2" type="ORF">HLB44_15885</name>
</gene>
<evidence type="ECO:0000313" key="3">
    <source>
        <dbReference type="Proteomes" id="UP000737171"/>
    </source>
</evidence>
<organism evidence="2 3">
    <name type="scientific">Pseudaquabacterium terrae</name>
    <dbReference type="NCBI Taxonomy" id="2732868"/>
    <lineage>
        <taxon>Bacteria</taxon>
        <taxon>Pseudomonadati</taxon>
        <taxon>Pseudomonadota</taxon>
        <taxon>Betaproteobacteria</taxon>
        <taxon>Burkholderiales</taxon>
        <taxon>Sphaerotilaceae</taxon>
        <taxon>Pseudaquabacterium</taxon>
    </lineage>
</organism>
<feature type="region of interest" description="Disordered" evidence="1">
    <location>
        <begin position="449"/>
        <end position="471"/>
    </location>
</feature>
<proteinExistence type="predicted"/>
<comment type="caution">
    <text evidence="2">The sequence shown here is derived from an EMBL/GenBank/DDBJ whole genome shotgun (WGS) entry which is preliminary data.</text>
</comment>
<dbReference type="EMBL" id="JABRWJ010000004">
    <property type="protein sequence ID" value="NRF68475.1"/>
    <property type="molecule type" value="Genomic_DNA"/>
</dbReference>
<feature type="compositionally biased region" description="Basic and acidic residues" evidence="1">
    <location>
        <begin position="450"/>
        <end position="467"/>
    </location>
</feature>
<evidence type="ECO:0000313" key="2">
    <source>
        <dbReference type="EMBL" id="NRF68475.1"/>
    </source>
</evidence>
<dbReference type="RefSeq" id="WP_173124151.1">
    <property type="nucleotide sequence ID" value="NZ_JABRWJ010000004.1"/>
</dbReference>
<accession>A0ABX2EIJ6</accession>
<keyword evidence="3" id="KW-1185">Reference proteome</keyword>
<sequence>MAWRNGFRESGPGTDFNAAVNRMHKGTEWMQRAVEGGTGFWARTSQWLTGIVQSVPAKNLSPFEGARLGTMGAELKELHREQAAFGKELKNALEVLGAALRSETEQRPTSTDGPAAAQHELRVRLAIVEAWAAEESPRKSFKLDRAAQRQIRAQLAQAGHQVPESVYTKAFSSKLSLTTLEDWATKSMGKKEKENDPLQLGAGFLDTFRDHIEHARAHARGTSAHLKSDGGYDELRDICHLALQTEGVQFSHERQRGMQGGLMFNLATPLAEVGVNVGPVSRYTKGRRATVRIGTTTIGSDIFLGTEKRSAKMFGVAATAGIEMAQAAKSVLAAGAAAVLRHTRDNSEGSGVSIRVSKTVKDGRDVAERVIDFLSLQSRPQTRTPSGAEFWERFSAAFINEEVAVIAVGTHNQKRRTGGGVGAGARVAVKPTTFGPFLSAGVDWARSLTQRREKGHTTSETSSRDSRTTLSARGTLAGTAVAQLDLQGETALKSVRMPAVLTGASANMDIDLSGSQGQVRLTIENGRVQAKLSLAQRI</sequence>
<reference evidence="2 3" key="1">
    <citation type="submission" date="2020-05" db="EMBL/GenBank/DDBJ databases">
        <title>Aquincola sp. isolate from soil.</title>
        <authorList>
            <person name="Han J."/>
            <person name="Kim D.-U."/>
        </authorList>
    </citation>
    <scope>NUCLEOTIDE SEQUENCE [LARGE SCALE GENOMIC DNA]</scope>
    <source>
        <strain evidence="2 3">S2</strain>
    </source>
</reference>
<name>A0ABX2EIJ6_9BURK</name>
<evidence type="ECO:0000256" key="1">
    <source>
        <dbReference type="SAM" id="MobiDB-lite"/>
    </source>
</evidence>
<protein>
    <submittedName>
        <fullName evidence="2">Uncharacterized protein</fullName>
    </submittedName>
</protein>